<comment type="caution">
    <text evidence="2">The sequence shown here is derived from an EMBL/GenBank/DDBJ whole genome shotgun (WGS) entry which is preliminary data.</text>
</comment>
<name>A0ABN2GY42_9ACTN</name>
<feature type="domain" description="HTH marR-type" evidence="1">
    <location>
        <begin position="1"/>
        <end position="149"/>
    </location>
</feature>
<evidence type="ECO:0000313" key="2">
    <source>
        <dbReference type="EMBL" id="GAA1678804.1"/>
    </source>
</evidence>
<dbReference type="InterPro" id="IPR039422">
    <property type="entry name" value="MarR/SlyA-like"/>
</dbReference>
<dbReference type="Gene3D" id="1.10.10.10">
    <property type="entry name" value="Winged helix-like DNA-binding domain superfamily/Winged helix DNA-binding domain"/>
    <property type="match status" value="1"/>
</dbReference>
<evidence type="ECO:0000259" key="1">
    <source>
        <dbReference type="PROSITE" id="PS50995"/>
    </source>
</evidence>
<proteinExistence type="predicted"/>
<sequence>MSTQAAISDRDLIAAWGQVIDGFARTHQLLMAEFTEEFGFPAGWFEVLMRLLGANDERGLPMTRLAREASLTSGGFTKLADRLENAGLLVRRDCPSDRRMTYAQLTPAGRDVAERAQAAHADGLRRYVVEVLGEDDTRKLSLLLSTLGAAHTSC</sequence>
<dbReference type="EMBL" id="BAAANY010000009">
    <property type="protein sequence ID" value="GAA1678804.1"/>
    <property type="molecule type" value="Genomic_DNA"/>
</dbReference>
<accession>A0ABN2GY42</accession>
<dbReference type="Pfam" id="PF12802">
    <property type="entry name" value="MarR_2"/>
    <property type="match status" value="1"/>
</dbReference>
<keyword evidence="3" id="KW-1185">Reference proteome</keyword>
<gene>
    <name evidence="2" type="ORF">GCM10009765_30060</name>
</gene>
<dbReference type="InterPro" id="IPR036388">
    <property type="entry name" value="WH-like_DNA-bd_sf"/>
</dbReference>
<dbReference type="PRINTS" id="PR00598">
    <property type="entry name" value="HTHMARR"/>
</dbReference>
<dbReference type="InterPro" id="IPR036390">
    <property type="entry name" value="WH_DNA-bd_sf"/>
</dbReference>
<dbReference type="InterPro" id="IPR000835">
    <property type="entry name" value="HTH_MarR-typ"/>
</dbReference>
<protein>
    <submittedName>
        <fullName evidence="2">MarR family transcriptional regulator</fullName>
    </submittedName>
</protein>
<evidence type="ECO:0000313" key="3">
    <source>
        <dbReference type="Proteomes" id="UP001500618"/>
    </source>
</evidence>
<dbReference type="PANTHER" id="PTHR33164:SF99">
    <property type="entry name" value="MARR FAMILY REGULATORY PROTEIN"/>
    <property type="match status" value="1"/>
</dbReference>
<organism evidence="2 3">
    <name type="scientific">Fodinicola feengrottensis</name>
    <dbReference type="NCBI Taxonomy" id="435914"/>
    <lineage>
        <taxon>Bacteria</taxon>
        <taxon>Bacillati</taxon>
        <taxon>Actinomycetota</taxon>
        <taxon>Actinomycetes</taxon>
        <taxon>Mycobacteriales</taxon>
        <taxon>Fodinicola</taxon>
    </lineage>
</organism>
<dbReference type="PROSITE" id="PS50995">
    <property type="entry name" value="HTH_MARR_2"/>
    <property type="match status" value="1"/>
</dbReference>
<dbReference type="PANTHER" id="PTHR33164">
    <property type="entry name" value="TRANSCRIPTIONAL REGULATOR, MARR FAMILY"/>
    <property type="match status" value="1"/>
</dbReference>
<reference evidence="2 3" key="1">
    <citation type="journal article" date="2019" name="Int. J. Syst. Evol. Microbiol.">
        <title>The Global Catalogue of Microorganisms (GCM) 10K type strain sequencing project: providing services to taxonomists for standard genome sequencing and annotation.</title>
        <authorList>
            <consortium name="The Broad Institute Genomics Platform"/>
            <consortium name="The Broad Institute Genome Sequencing Center for Infectious Disease"/>
            <person name="Wu L."/>
            <person name="Ma J."/>
        </authorList>
    </citation>
    <scope>NUCLEOTIDE SEQUENCE [LARGE SCALE GENOMIC DNA]</scope>
    <source>
        <strain evidence="2 3">JCM 14718</strain>
    </source>
</reference>
<dbReference type="Proteomes" id="UP001500618">
    <property type="component" value="Unassembled WGS sequence"/>
</dbReference>
<dbReference type="RefSeq" id="WP_163567812.1">
    <property type="nucleotide sequence ID" value="NZ_BAAANY010000009.1"/>
</dbReference>
<dbReference type="SMART" id="SM00347">
    <property type="entry name" value="HTH_MARR"/>
    <property type="match status" value="1"/>
</dbReference>
<dbReference type="SUPFAM" id="SSF46785">
    <property type="entry name" value="Winged helix' DNA-binding domain"/>
    <property type="match status" value="1"/>
</dbReference>